<dbReference type="EMBL" id="LAZR01007273">
    <property type="protein sequence ID" value="KKM86337.1"/>
    <property type="molecule type" value="Genomic_DNA"/>
</dbReference>
<accession>A0A0F9NYM5</accession>
<sequence>MNTLYREGRKFAHLTSGTNILRATGESAWLHRVTVNTGATGTITVYNNGAASGGVVAVITVAANDVVSLDYDVRLDTGLTVVLSATMDITVVYE</sequence>
<evidence type="ECO:0000313" key="1">
    <source>
        <dbReference type="EMBL" id="KKM86337.1"/>
    </source>
</evidence>
<name>A0A0F9NYM5_9ZZZZ</name>
<gene>
    <name evidence="1" type="ORF">LCGC14_1280060</name>
</gene>
<proteinExistence type="predicted"/>
<dbReference type="AlphaFoldDB" id="A0A0F9NYM5"/>
<comment type="caution">
    <text evidence="1">The sequence shown here is derived from an EMBL/GenBank/DDBJ whole genome shotgun (WGS) entry which is preliminary data.</text>
</comment>
<protein>
    <submittedName>
        <fullName evidence="1">Uncharacterized protein</fullName>
    </submittedName>
</protein>
<reference evidence="1" key="1">
    <citation type="journal article" date="2015" name="Nature">
        <title>Complex archaea that bridge the gap between prokaryotes and eukaryotes.</title>
        <authorList>
            <person name="Spang A."/>
            <person name="Saw J.H."/>
            <person name="Jorgensen S.L."/>
            <person name="Zaremba-Niedzwiedzka K."/>
            <person name="Martijn J."/>
            <person name="Lind A.E."/>
            <person name="van Eijk R."/>
            <person name="Schleper C."/>
            <person name="Guy L."/>
            <person name="Ettema T.J."/>
        </authorList>
    </citation>
    <scope>NUCLEOTIDE SEQUENCE</scope>
</reference>
<organism evidence="1">
    <name type="scientific">marine sediment metagenome</name>
    <dbReference type="NCBI Taxonomy" id="412755"/>
    <lineage>
        <taxon>unclassified sequences</taxon>
        <taxon>metagenomes</taxon>
        <taxon>ecological metagenomes</taxon>
    </lineage>
</organism>